<name>A0A375CQV4_9BURK</name>
<dbReference type="Proteomes" id="UP000256297">
    <property type="component" value="Unassembled WGS sequence"/>
</dbReference>
<organism evidence="1 2">
    <name type="scientific">Cupriavidus taiwanensis</name>
    <dbReference type="NCBI Taxonomy" id="164546"/>
    <lineage>
        <taxon>Bacteria</taxon>
        <taxon>Pseudomonadati</taxon>
        <taxon>Pseudomonadota</taxon>
        <taxon>Betaproteobacteria</taxon>
        <taxon>Burkholderiales</taxon>
        <taxon>Burkholderiaceae</taxon>
        <taxon>Cupriavidus</taxon>
    </lineage>
</organism>
<sequence>MYTCPTSTYRGCNCLYTVDGRVAAIQQ</sequence>
<evidence type="ECO:0000313" key="1">
    <source>
        <dbReference type="EMBL" id="SOY77663.1"/>
    </source>
</evidence>
<dbReference type="EMBL" id="OFSP01000078">
    <property type="protein sequence ID" value="SOY77663.1"/>
    <property type="molecule type" value="Genomic_DNA"/>
</dbReference>
<proteinExistence type="predicted"/>
<evidence type="ECO:0000313" key="2">
    <source>
        <dbReference type="Proteomes" id="UP000256297"/>
    </source>
</evidence>
<dbReference type="AlphaFoldDB" id="A0A375CQV4"/>
<comment type="caution">
    <text evidence="1">The sequence shown here is derived from an EMBL/GenBank/DDBJ whole genome shotgun (WGS) entry which is preliminary data.</text>
</comment>
<accession>A0A375CQV4</accession>
<reference evidence="2" key="1">
    <citation type="submission" date="2018-01" db="EMBL/GenBank/DDBJ databases">
        <authorList>
            <person name="Gaut B.S."/>
            <person name="Morton B.R."/>
            <person name="Clegg M.T."/>
            <person name="Duvall M.R."/>
        </authorList>
    </citation>
    <scope>NUCLEOTIDE SEQUENCE [LARGE SCALE GENOMIC DNA]</scope>
</reference>
<gene>
    <name evidence="1" type="ORF">CBM2589_U10165</name>
</gene>
<protein>
    <submittedName>
        <fullName evidence="1">Uncharacterized protein</fullName>
    </submittedName>
</protein>